<dbReference type="InterPro" id="IPR050177">
    <property type="entry name" value="Lipid_A_modif_metabolic_enz"/>
</dbReference>
<comment type="caution">
    <text evidence="2">The sequence shown here is derived from an EMBL/GenBank/DDBJ whole genome shotgun (WGS) entry which is preliminary data.</text>
</comment>
<gene>
    <name evidence="2" type="ORF">US36_C0007G0031</name>
</gene>
<reference evidence="2 3" key="1">
    <citation type="journal article" date="2015" name="Nature">
        <title>rRNA introns, odd ribosomes, and small enigmatic genomes across a large radiation of phyla.</title>
        <authorList>
            <person name="Brown C.T."/>
            <person name="Hug L.A."/>
            <person name="Thomas B.C."/>
            <person name="Sharon I."/>
            <person name="Castelle C.J."/>
            <person name="Singh A."/>
            <person name="Wilkins M.J."/>
            <person name="Williams K.H."/>
            <person name="Banfield J.F."/>
        </authorList>
    </citation>
    <scope>NUCLEOTIDE SEQUENCE [LARGE SCALE GENOMIC DNA]</scope>
</reference>
<accession>A0A0G0FUK8</accession>
<dbReference type="PANTHER" id="PTHR43245:SF55">
    <property type="entry name" value="NAD(P)-BINDING DOMAIN-CONTAINING PROTEIN"/>
    <property type="match status" value="1"/>
</dbReference>
<evidence type="ECO:0000313" key="3">
    <source>
        <dbReference type="Proteomes" id="UP000034044"/>
    </source>
</evidence>
<dbReference type="PANTHER" id="PTHR43245">
    <property type="entry name" value="BIFUNCTIONAL POLYMYXIN RESISTANCE PROTEIN ARNA"/>
    <property type="match status" value="1"/>
</dbReference>
<dbReference type="Proteomes" id="UP000034044">
    <property type="component" value="Unassembled WGS sequence"/>
</dbReference>
<proteinExistence type="predicted"/>
<organism evidence="2 3">
    <name type="scientific">Candidatus Wolfebacteria bacterium GW2011_GWC1_37_10</name>
    <dbReference type="NCBI Taxonomy" id="1619010"/>
    <lineage>
        <taxon>Bacteria</taxon>
        <taxon>Candidatus Wolfeibacteriota</taxon>
    </lineage>
</organism>
<feature type="domain" description="NAD-dependent epimerase/dehydratase" evidence="1">
    <location>
        <begin position="5"/>
        <end position="182"/>
    </location>
</feature>
<sequence length="242" mass="27514">MKIGITGSQGFIGSHLTQELKFQGHKLSFFDLPENDLLKQGKDLENFVKDNDVIIHTAAVNRGTDEEIIAGSVVAVYNLISAIKKLKKRPKLIFLSSIQAETDTLYGMAKKMAEIILEDFSKKNKAPVSIFRLTNVFGEGCRPFYNSVIATFCYQVANNQDLKINGNSKFKFIYIGDLIKIINKELKIERKNNFYLKKVSSVNEVSISDLARIIQSFKNKPKLKSKFHKILYKTYLSYKNGK</sequence>
<dbReference type="SUPFAM" id="SSF51735">
    <property type="entry name" value="NAD(P)-binding Rossmann-fold domains"/>
    <property type="match status" value="1"/>
</dbReference>
<name>A0A0G0FUK8_9BACT</name>
<dbReference type="Pfam" id="PF01370">
    <property type="entry name" value="Epimerase"/>
    <property type="match status" value="1"/>
</dbReference>
<dbReference type="InterPro" id="IPR001509">
    <property type="entry name" value="Epimerase_deHydtase"/>
</dbReference>
<evidence type="ECO:0000259" key="1">
    <source>
        <dbReference type="Pfam" id="PF01370"/>
    </source>
</evidence>
<dbReference type="Gene3D" id="3.40.50.720">
    <property type="entry name" value="NAD(P)-binding Rossmann-like Domain"/>
    <property type="match status" value="1"/>
</dbReference>
<dbReference type="InterPro" id="IPR036291">
    <property type="entry name" value="NAD(P)-bd_dom_sf"/>
</dbReference>
<evidence type="ECO:0000313" key="2">
    <source>
        <dbReference type="EMBL" id="KKQ22698.1"/>
    </source>
</evidence>
<dbReference type="EMBL" id="LBSR01000007">
    <property type="protein sequence ID" value="KKQ22698.1"/>
    <property type="molecule type" value="Genomic_DNA"/>
</dbReference>
<protein>
    <submittedName>
        <fullName evidence="2">NAD-dependent epimerase/dehydratase</fullName>
    </submittedName>
</protein>
<dbReference type="AlphaFoldDB" id="A0A0G0FUK8"/>